<dbReference type="RefSeq" id="WP_345366434.1">
    <property type="nucleotide sequence ID" value="NZ_BAABII010000016.1"/>
</dbReference>
<gene>
    <name evidence="1" type="ORF">AB8O55_06115</name>
</gene>
<proteinExistence type="predicted"/>
<accession>A0ABV4CHU8</accession>
<evidence type="ECO:0000313" key="2">
    <source>
        <dbReference type="Proteomes" id="UP001564626"/>
    </source>
</evidence>
<dbReference type="EMBL" id="JBGEHV010000007">
    <property type="protein sequence ID" value="MEY8038964.1"/>
    <property type="molecule type" value="Genomic_DNA"/>
</dbReference>
<protein>
    <submittedName>
        <fullName evidence="1">Uncharacterized protein</fullName>
    </submittedName>
</protein>
<dbReference type="Proteomes" id="UP001564626">
    <property type="component" value="Unassembled WGS sequence"/>
</dbReference>
<sequence>MFVIVVALLMVLIVGAVMFTDVVDGGGRTLKSAVAQLVIGLRPSGR</sequence>
<reference evidence="1 2" key="1">
    <citation type="submission" date="2024-08" db="EMBL/GenBank/DDBJ databases">
        <title>Genome mining of Saccharopolyspora cebuensis PGLac3 from Nigerian medicinal plant.</title>
        <authorList>
            <person name="Ezeobiora C.E."/>
            <person name="Igbokwe N.H."/>
            <person name="Amin D.H."/>
            <person name="Mendie U.E."/>
        </authorList>
    </citation>
    <scope>NUCLEOTIDE SEQUENCE [LARGE SCALE GENOMIC DNA]</scope>
    <source>
        <strain evidence="1 2">PGLac3</strain>
    </source>
</reference>
<organism evidence="1 2">
    <name type="scientific">Saccharopolyspora cebuensis</name>
    <dbReference type="NCBI Taxonomy" id="418759"/>
    <lineage>
        <taxon>Bacteria</taxon>
        <taxon>Bacillati</taxon>
        <taxon>Actinomycetota</taxon>
        <taxon>Actinomycetes</taxon>
        <taxon>Pseudonocardiales</taxon>
        <taxon>Pseudonocardiaceae</taxon>
        <taxon>Saccharopolyspora</taxon>
    </lineage>
</organism>
<evidence type="ECO:0000313" key="1">
    <source>
        <dbReference type="EMBL" id="MEY8038964.1"/>
    </source>
</evidence>
<comment type="caution">
    <text evidence="1">The sequence shown here is derived from an EMBL/GenBank/DDBJ whole genome shotgun (WGS) entry which is preliminary data.</text>
</comment>
<name>A0ABV4CHU8_9PSEU</name>
<keyword evidence="2" id="KW-1185">Reference proteome</keyword>